<dbReference type="Proteomes" id="UP001061991">
    <property type="component" value="Plasmid p_unnamed1"/>
</dbReference>
<keyword evidence="1" id="KW-0032">Aminotransferase</keyword>
<evidence type="ECO:0000313" key="1">
    <source>
        <dbReference type="EMBL" id="UXN58944.1"/>
    </source>
</evidence>
<keyword evidence="1" id="KW-0808">Transferase</keyword>
<proteinExistence type="predicted"/>
<name>A0ACD4CZF3_9HYPH</name>
<evidence type="ECO:0000313" key="2">
    <source>
        <dbReference type="Proteomes" id="UP001061991"/>
    </source>
</evidence>
<sequence length="373" mass="40631">MSRPPIYVAHPLVPAGEDYLSILAPALQSRRLTNGGALSSELELRLSELFRTRHVNLMSNGTVAIEIAAKALKFKNKVITTPFTFAATVGALLWIGLDPVLVDIDEDFLTLDATATENALDDDVSGIVGVHVYGCPCDLDAFAKISEASGVPVLYDGAHVFDASFNGLPIVGYGDATTMSFHATKQFNTGEGGAVVTTSQEVNARVNILKNFGIESEDVISDVGINGKMSELNAAFGLANLDVLFEERARRTQVAQIYTNELSEHRKIRIVQQRPGTSSSSQYFAVRLPVENNVQLRDKVYIALRDLGIYTRKYFYPLISDLPAYTQHMSQKTFNLPNANRVAREILTLPLHGGVSDSDAKLIARSVVEALDA</sequence>
<dbReference type="EMBL" id="CP104972">
    <property type="protein sequence ID" value="UXN58944.1"/>
    <property type="molecule type" value="Genomic_DNA"/>
</dbReference>
<accession>A0ACD4CZF3</accession>
<geneLocation type="plasmid" evidence="1 2">
    <name>p_unnamed1</name>
</geneLocation>
<gene>
    <name evidence="1" type="ORF">N8E88_08565</name>
</gene>
<protein>
    <submittedName>
        <fullName evidence="1">DegT/DnrJ/EryC1/StrS family aminotransferase</fullName>
    </submittedName>
</protein>
<keyword evidence="2" id="KW-1185">Reference proteome</keyword>
<reference evidence="1" key="1">
    <citation type="submission" date="2022-09" db="EMBL/GenBank/DDBJ databases">
        <title>Interaction between co-microsymbionts with complementary sets of symbiotic genes in legume-rhizobium systems.</title>
        <authorList>
            <person name="Safronova V."/>
            <person name="Sazanova A."/>
            <person name="Afonin A."/>
            <person name="Chirak E."/>
        </authorList>
    </citation>
    <scope>NUCLEOTIDE SEQUENCE</scope>
    <source>
        <strain evidence="1">A18/3m</strain>
    </source>
</reference>
<organism evidence="1 2">
    <name type="scientific">Phyllobacterium zundukense</name>
    <dbReference type="NCBI Taxonomy" id="1867719"/>
    <lineage>
        <taxon>Bacteria</taxon>
        <taxon>Pseudomonadati</taxon>
        <taxon>Pseudomonadota</taxon>
        <taxon>Alphaproteobacteria</taxon>
        <taxon>Hyphomicrobiales</taxon>
        <taxon>Phyllobacteriaceae</taxon>
        <taxon>Phyllobacterium</taxon>
    </lineage>
</organism>
<keyword evidence="1" id="KW-0614">Plasmid</keyword>